<sequence length="132" mass="14665">MCSHHRAQILDTQRKERSRQTPGFSLTTIGTAISILALLTGFYALAWPSSDGGFKPRTRPHSKGKFASHCTTIARERREEPEGGGVGIFERQRKGSITCQQEMTSDVSVVNWDMTSAPQLHTSPLRAVTDRH</sequence>
<feature type="transmembrane region" description="Helical" evidence="2">
    <location>
        <begin position="24"/>
        <end position="47"/>
    </location>
</feature>
<protein>
    <submittedName>
        <fullName evidence="3">Uncharacterized protein</fullName>
    </submittedName>
</protein>
<keyword evidence="2" id="KW-1133">Transmembrane helix</keyword>
<dbReference type="EMBL" id="BLXT01006896">
    <property type="protein sequence ID" value="GFO34397.1"/>
    <property type="molecule type" value="Genomic_DNA"/>
</dbReference>
<evidence type="ECO:0000256" key="2">
    <source>
        <dbReference type="SAM" id="Phobius"/>
    </source>
</evidence>
<reference evidence="3 4" key="1">
    <citation type="journal article" date="2021" name="Elife">
        <title>Chloroplast acquisition without the gene transfer in kleptoplastic sea slugs, Plakobranchus ocellatus.</title>
        <authorList>
            <person name="Maeda T."/>
            <person name="Takahashi S."/>
            <person name="Yoshida T."/>
            <person name="Shimamura S."/>
            <person name="Takaki Y."/>
            <person name="Nagai Y."/>
            <person name="Toyoda A."/>
            <person name="Suzuki Y."/>
            <person name="Arimoto A."/>
            <person name="Ishii H."/>
            <person name="Satoh N."/>
            <person name="Nishiyama T."/>
            <person name="Hasebe M."/>
            <person name="Maruyama T."/>
            <person name="Minagawa J."/>
            <person name="Obokata J."/>
            <person name="Shigenobu S."/>
        </authorList>
    </citation>
    <scope>NUCLEOTIDE SEQUENCE [LARGE SCALE GENOMIC DNA]</scope>
</reference>
<gene>
    <name evidence="3" type="ORF">PoB_006090200</name>
</gene>
<dbReference type="Proteomes" id="UP000735302">
    <property type="component" value="Unassembled WGS sequence"/>
</dbReference>
<evidence type="ECO:0000313" key="4">
    <source>
        <dbReference type="Proteomes" id="UP000735302"/>
    </source>
</evidence>
<organism evidence="3 4">
    <name type="scientific">Plakobranchus ocellatus</name>
    <dbReference type="NCBI Taxonomy" id="259542"/>
    <lineage>
        <taxon>Eukaryota</taxon>
        <taxon>Metazoa</taxon>
        <taxon>Spiralia</taxon>
        <taxon>Lophotrochozoa</taxon>
        <taxon>Mollusca</taxon>
        <taxon>Gastropoda</taxon>
        <taxon>Heterobranchia</taxon>
        <taxon>Euthyneura</taxon>
        <taxon>Panpulmonata</taxon>
        <taxon>Sacoglossa</taxon>
        <taxon>Placobranchoidea</taxon>
        <taxon>Plakobranchidae</taxon>
        <taxon>Plakobranchus</taxon>
    </lineage>
</organism>
<evidence type="ECO:0000256" key="1">
    <source>
        <dbReference type="SAM" id="MobiDB-lite"/>
    </source>
</evidence>
<feature type="region of interest" description="Disordered" evidence="1">
    <location>
        <begin position="1"/>
        <end position="22"/>
    </location>
</feature>
<accession>A0AAV4CR86</accession>
<keyword evidence="2" id="KW-0812">Transmembrane</keyword>
<name>A0AAV4CR86_9GAST</name>
<evidence type="ECO:0000313" key="3">
    <source>
        <dbReference type="EMBL" id="GFO34397.1"/>
    </source>
</evidence>
<keyword evidence="2" id="KW-0472">Membrane</keyword>
<dbReference type="AlphaFoldDB" id="A0AAV4CR86"/>
<comment type="caution">
    <text evidence="3">The sequence shown here is derived from an EMBL/GenBank/DDBJ whole genome shotgun (WGS) entry which is preliminary data.</text>
</comment>
<proteinExistence type="predicted"/>
<keyword evidence="4" id="KW-1185">Reference proteome</keyword>